<evidence type="ECO:0000256" key="9">
    <source>
        <dbReference type="ARBA" id="ARBA00022741"/>
    </source>
</evidence>
<dbReference type="GO" id="GO:0070150">
    <property type="term" value="P:mitochondrial glycyl-tRNA aminoacylation"/>
    <property type="evidence" value="ECO:0007669"/>
    <property type="project" value="TreeGrafter"/>
</dbReference>
<name>A0A1I7VV60_LOALO</name>
<dbReference type="GO" id="GO:0004820">
    <property type="term" value="F:glycine-tRNA ligase activity"/>
    <property type="evidence" value="ECO:0007669"/>
    <property type="project" value="UniProtKB-EC"/>
</dbReference>
<dbReference type="FunFam" id="3.30.930.10:FF:000010">
    <property type="entry name" value="Glycyl-tRNA synthetase 1"/>
    <property type="match status" value="1"/>
</dbReference>
<keyword evidence="7" id="KW-0436">Ligase</keyword>
<comment type="catalytic activity">
    <reaction evidence="14">
        <text>2 ATP + H(+) = P(1),P(4)-bis(5'-adenosyl) tetraphosphate + diphosphate</text>
        <dbReference type="Rhea" id="RHEA:34935"/>
        <dbReference type="ChEBI" id="CHEBI:15378"/>
        <dbReference type="ChEBI" id="CHEBI:30616"/>
        <dbReference type="ChEBI" id="CHEBI:33019"/>
        <dbReference type="ChEBI" id="CHEBI:58141"/>
    </reaction>
    <physiologicalReaction direction="left-to-right" evidence="14">
        <dbReference type="Rhea" id="RHEA:34936"/>
    </physiologicalReaction>
</comment>
<dbReference type="SUPFAM" id="SSF55681">
    <property type="entry name" value="Class II aaRS and biotin synthetases"/>
    <property type="match status" value="1"/>
</dbReference>
<dbReference type="KEGG" id="loa:LOAG_05879"/>
<dbReference type="Pfam" id="PF00458">
    <property type="entry name" value="WHEP-TRS"/>
    <property type="match status" value="1"/>
</dbReference>
<evidence type="ECO:0000256" key="13">
    <source>
        <dbReference type="ARBA" id="ARBA00030057"/>
    </source>
</evidence>
<dbReference type="Pfam" id="PF00587">
    <property type="entry name" value="tRNA-synt_2b"/>
    <property type="match status" value="1"/>
</dbReference>
<comment type="subunit">
    <text evidence="3">Homodimer.</text>
</comment>
<dbReference type="EMBL" id="JH712344">
    <property type="protein sequence ID" value="EFO22603.1"/>
    <property type="molecule type" value="Genomic_DNA"/>
</dbReference>
<dbReference type="FunFam" id="3.30.720.200:FF:000001">
    <property type="entry name" value="Glycine--tRNA ligase 2"/>
    <property type="match status" value="1"/>
</dbReference>
<evidence type="ECO:0000256" key="15">
    <source>
        <dbReference type="ARBA" id="ARBA00049523"/>
    </source>
</evidence>
<evidence type="ECO:0000256" key="16">
    <source>
        <dbReference type="ARBA" id="ARBA00078924"/>
    </source>
</evidence>
<keyword evidence="10" id="KW-0067">ATP-binding</keyword>
<dbReference type="GO" id="GO:0005739">
    <property type="term" value="C:mitochondrion"/>
    <property type="evidence" value="ECO:0007669"/>
    <property type="project" value="TreeGrafter"/>
</dbReference>
<dbReference type="CTD" id="9943292"/>
<dbReference type="GO" id="GO:0016740">
    <property type="term" value="F:transferase activity"/>
    <property type="evidence" value="ECO:0007669"/>
    <property type="project" value="UniProtKB-KW"/>
</dbReference>
<accession>A0A1I7VV60</accession>
<evidence type="ECO:0000313" key="19">
    <source>
        <dbReference type="EMBL" id="EFO22603.1"/>
    </source>
</evidence>
<evidence type="ECO:0000256" key="10">
    <source>
        <dbReference type="ARBA" id="ARBA00022840"/>
    </source>
</evidence>
<dbReference type="PROSITE" id="PS50862">
    <property type="entry name" value="AA_TRNA_LIGASE_II"/>
    <property type="match status" value="1"/>
</dbReference>
<dbReference type="CDD" id="cd00774">
    <property type="entry name" value="GlyRS-like_core"/>
    <property type="match status" value="1"/>
</dbReference>
<evidence type="ECO:0000256" key="2">
    <source>
        <dbReference type="ARBA" id="ARBA00008226"/>
    </source>
</evidence>
<dbReference type="eggNOG" id="KOG2298">
    <property type="taxonomic scope" value="Eukaryota"/>
</dbReference>
<evidence type="ECO:0000256" key="11">
    <source>
        <dbReference type="ARBA" id="ARBA00022917"/>
    </source>
</evidence>
<accession>A0A1S0TYU3</accession>
<dbReference type="SMART" id="SM00991">
    <property type="entry name" value="WHEP-TRS"/>
    <property type="match status" value="1"/>
</dbReference>
<dbReference type="Gene3D" id="3.30.720.200">
    <property type="match status" value="1"/>
</dbReference>
<evidence type="ECO:0000256" key="3">
    <source>
        <dbReference type="ARBA" id="ARBA00011738"/>
    </source>
</evidence>
<evidence type="ECO:0000256" key="5">
    <source>
        <dbReference type="ARBA" id="ARBA00019404"/>
    </source>
</evidence>
<evidence type="ECO:0000256" key="4">
    <source>
        <dbReference type="ARBA" id="ARBA00012829"/>
    </source>
</evidence>
<dbReference type="AlphaFoldDB" id="A0A1I7VV60"/>
<dbReference type="InterPro" id="IPR033731">
    <property type="entry name" value="GlyRS-like_core"/>
</dbReference>
<evidence type="ECO:0000313" key="21">
    <source>
        <dbReference type="WBParaSite" id="EN70_6631"/>
    </source>
</evidence>
<dbReference type="FunFam" id="3.30.40.230:FF:000001">
    <property type="entry name" value="Glycine--tRNA ligase"/>
    <property type="match status" value="1"/>
</dbReference>
<dbReference type="InterPro" id="IPR045864">
    <property type="entry name" value="aa-tRNA-synth_II/BPL/LPL"/>
</dbReference>
<dbReference type="Gene3D" id="1.10.287.10">
    <property type="entry name" value="S15/NS1, RNA-binding"/>
    <property type="match status" value="1"/>
</dbReference>
<feature type="domain" description="WHEP-TRS" evidence="18">
    <location>
        <begin position="78"/>
        <end position="134"/>
    </location>
</feature>
<comment type="similarity">
    <text evidence="2">Belongs to the class-II aminoacyl-tRNA synthetase family.</text>
</comment>
<dbReference type="FunFam" id="3.40.50.800:FF:000004">
    <property type="entry name" value="Glycine--tRNA ligase 2"/>
    <property type="match status" value="1"/>
</dbReference>
<dbReference type="STRING" id="7209.A0A1I7VV60"/>
<dbReference type="NCBIfam" id="NF003211">
    <property type="entry name" value="PRK04173.1"/>
    <property type="match status" value="1"/>
</dbReference>
<dbReference type="InterPro" id="IPR004154">
    <property type="entry name" value="Anticodon-bd"/>
</dbReference>
<dbReference type="InterPro" id="IPR036621">
    <property type="entry name" value="Anticodon-bd_dom_sf"/>
</dbReference>
<dbReference type="Pfam" id="PF03129">
    <property type="entry name" value="HGTP_anticodon"/>
    <property type="match status" value="1"/>
</dbReference>
<dbReference type="GO" id="GO:0005524">
    <property type="term" value="F:ATP binding"/>
    <property type="evidence" value="ECO:0007669"/>
    <property type="project" value="UniProtKB-KW"/>
</dbReference>
<evidence type="ECO:0000256" key="8">
    <source>
        <dbReference type="ARBA" id="ARBA00022679"/>
    </source>
</evidence>
<evidence type="ECO:0000256" key="14">
    <source>
        <dbReference type="ARBA" id="ARBA00048436"/>
    </source>
</evidence>
<dbReference type="GeneID" id="9943292"/>
<dbReference type="SUPFAM" id="SSF52954">
    <property type="entry name" value="Class II aaRS ABD-related"/>
    <property type="match status" value="1"/>
</dbReference>
<dbReference type="FunCoup" id="A0A1I7VV60">
    <property type="interactions" value="2311"/>
</dbReference>
<dbReference type="Gene3D" id="3.30.40.230">
    <property type="match status" value="1"/>
</dbReference>
<dbReference type="Gene3D" id="3.30.930.10">
    <property type="entry name" value="Bira Bifunctional Protein, Domain 2"/>
    <property type="match status" value="1"/>
</dbReference>
<reference evidence="19 20" key="1">
    <citation type="submission" date="2012-04" db="EMBL/GenBank/DDBJ databases">
        <title>The Genome Sequence of Loa loa.</title>
        <authorList>
            <consortium name="The Broad Institute Genome Sequencing Platform"/>
            <consortium name="Broad Institute Genome Sequencing Center for Infectious Disease"/>
            <person name="Nutman T.B."/>
            <person name="Fink D.L."/>
            <person name="Russ C."/>
            <person name="Young S."/>
            <person name="Zeng Q."/>
            <person name="Gargeya S."/>
            <person name="Alvarado L."/>
            <person name="Berlin A."/>
            <person name="Chapman S.B."/>
            <person name="Chen Z."/>
            <person name="Freedman E."/>
            <person name="Gellesch M."/>
            <person name="Goldberg J."/>
            <person name="Griggs A."/>
            <person name="Gujja S."/>
            <person name="Heilman E.R."/>
            <person name="Heiman D."/>
            <person name="Howarth C."/>
            <person name="Mehta T."/>
            <person name="Neiman D."/>
            <person name="Pearson M."/>
            <person name="Roberts A."/>
            <person name="Saif S."/>
            <person name="Shea T."/>
            <person name="Shenoy N."/>
            <person name="Sisk P."/>
            <person name="Stolte C."/>
            <person name="Sykes S."/>
            <person name="White J."/>
            <person name="Yandava C."/>
            <person name="Haas B."/>
            <person name="Henn M.R."/>
            <person name="Nusbaum C."/>
            <person name="Birren B."/>
        </authorList>
    </citation>
    <scope>NUCLEOTIDE SEQUENCE [LARGE SCALE GENOMIC DNA]</scope>
</reference>
<dbReference type="PANTHER" id="PTHR10745">
    <property type="entry name" value="GLYCYL-TRNA SYNTHETASE/DNA POLYMERASE SUBUNIT GAMMA-2"/>
    <property type="match status" value="1"/>
</dbReference>
<dbReference type="InterPro" id="IPR027031">
    <property type="entry name" value="Gly-tRNA_synthase/POLG2"/>
</dbReference>
<dbReference type="SUPFAM" id="SSF47060">
    <property type="entry name" value="S15/NS1 RNA-binding domain"/>
    <property type="match status" value="1"/>
</dbReference>
<evidence type="ECO:0000259" key="17">
    <source>
        <dbReference type="PROSITE" id="PS50862"/>
    </source>
</evidence>
<evidence type="ECO:0000256" key="1">
    <source>
        <dbReference type="ARBA" id="ARBA00004496"/>
    </source>
</evidence>
<dbReference type="InterPro" id="IPR002314">
    <property type="entry name" value="aa-tRNA-synt_IIb"/>
</dbReference>
<dbReference type="PRINTS" id="PR01043">
    <property type="entry name" value="TRNASYNTHGLY"/>
</dbReference>
<gene>
    <name evidence="19 21" type="ORF">LOAG_05879</name>
</gene>
<dbReference type="Gene3D" id="3.40.50.800">
    <property type="entry name" value="Anticodon-binding domain"/>
    <property type="match status" value="1"/>
</dbReference>
<comment type="subcellular location">
    <subcellularLocation>
        <location evidence="1">Cytoplasm</location>
    </subcellularLocation>
</comment>
<evidence type="ECO:0000259" key="18">
    <source>
        <dbReference type="PROSITE" id="PS51185"/>
    </source>
</evidence>
<organism evidence="20 21">
    <name type="scientific">Loa loa</name>
    <name type="common">Eye worm</name>
    <name type="synonym">Filaria loa</name>
    <dbReference type="NCBI Taxonomy" id="7209"/>
    <lineage>
        <taxon>Eukaryota</taxon>
        <taxon>Metazoa</taxon>
        <taxon>Ecdysozoa</taxon>
        <taxon>Nematoda</taxon>
        <taxon>Chromadorea</taxon>
        <taxon>Rhabditida</taxon>
        <taxon>Spirurina</taxon>
        <taxon>Spiruromorpha</taxon>
        <taxon>Filarioidea</taxon>
        <taxon>Onchocercidae</taxon>
        <taxon>Loa</taxon>
    </lineage>
</organism>
<evidence type="ECO:0000313" key="20">
    <source>
        <dbReference type="Proteomes" id="UP000095285"/>
    </source>
</evidence>
<dbReference type="CDD" id="cd00935">
    <property type="entry name" value="GlyRS_RNA"/>
    <property type="match status" value="1"/>
</dbReference>
<dbReference type="PANTHER" id="PTHR10745:SF0">
    <property type="entry name" value="GLYCINE--TRNA LIGASE"/>
    <property type="match status" value="1"/>
</dbReference>
<dbReference type="OrthoDB" id="57698at2759"/>
<dbReference type="RefSeq" id="XP_003141464.1">
    <property type="nucleotide sequence ID" value="XM_003141416.2"/>
</dbReference>
<sequence length="747" mass="85708">MNSWFWFRLLHYRETLIGRDIISLARTLYSSHQYSQIESGFDKKSGHRLKREGHFGKKNRERISTYLYNMASPELEKELAPLRAAVKEFGDLIRCLKEKDAPKTDIDRAVVELKARKKKLEERELALVPKNVSFFDRLKFEDLLKQRFFYDQSFAIYGGVTGLYDFGPMGCAMKANMINLWRNHFVLEENMLEVDCSVLTPEAVLKASGHVDRFSDWMVKDLKTGECFRADHLIKNFVEKMCEDIKTPASVKEELKEVMTKLEGFNDADMHNVIMKHNIKSPMTGNELSEPIAFNLMFPTMIGPTGDFRAYLRPETAQGIFVNFKRLLEFNQGKLPFAAAQIGSGFRNEISPRQGLMRLREFTMCEIEHFVDPNNKTHPKFEQVKDYNLMLFSGCNQMDGAPAQTLSIGDAVAKKLVANETLGYYMVRVHKYLIRTGIDPKRMRFRQHLTNEMAHYACDCWDAEILTSYGWIECVGVADRACYDLLQHSKATGEKLVAEKVLSEPKIVQVIEAIPNKPVIGKIYKTEAKQIFARLEQLTPEEVEKLEKEIISAGNARIQCGDKIVELQKDYISIKRYEKKMHTEEFFPSVIEPSFGIGRIMYSVLEHSFRQREGDEQRVYFALRPVVAPIKCSILPISANSRFEPIMAAVRSELAKFSVSYKQDDSSGSLGRRYARTDAIGIPFGITVDFESESEPWTVTLRFSITMEQVRLKVSDVGKTVADLSSERTSWSEVQQIYPKFEQKSGA</sequence>
<evidence type="ECO:0000256" key="7">
    <source>
        <dbReference type="ARBA" id="ARBA00022598"/>
    </source>
</evidence>
<dbReference type="InterPro" id="IPR000738">
    <property type="entry name" value="WHEP-TRS_dom"/>
</dbReference>
<keyword evidence="12 19" id="KW-0030">Aminoacyl-tRNA synthetase</keyword>
<feature type="domain" description="Aminoacyl-transfer RNA synthetases class-II family profile" evidence="17">
    <location>
        <begin position="251"/>
        <end position="629"/>
    </location>
</feature>
<evidence type="ECO:0000256" key="6">
    <source>
        <dbReference type="ARBA" id="ARBA00022490"/>
    </source>
</evidence>
<keyword evidence="20" id="KW-1185">Reference proteome</keyword>
<keyword evidence="8" id="KW-0808">Transferase</keyword>
<reference evidence="21" key="2">
    <citation type="submission" date="2016-11" db="UniProtKB">
        <authorList>
            <consortium name="WormBaseParasite"/>
        </authorList>
    </citation>
    <scope>IDENTIFICATION</scope>
</reference>
<dbReference type="InterPro" id="IPR002315">
    <property type="entry name" value="tRNA-synt_gly"/>
</dbReference>
<keyword evidence="9" id="KW-0547">Nucleotide-binding</keyword>
<dbReference type="EC" id="6.1.1.14" evidence="4"/>
<protein>
    <recommendedName>
        <fullName evidence="5">Glycine--tRNA ligase</fullName>
        <ecNumber evidence="4">6.1.1.14</ecNumber>
    </recommendedName>
    <alternativeName>
        <fullName evidence="13">Diadenosine tetraphosphate synthetase</fullName>
    </alternativeName>
    <alternativeName>
        <fullName evidence="16">Glycyl-tRNA synthetase</fullName>
    </alternativeName>
</protein>
<keyword evidence="11" id="KW-0648">Protein biosynthesis</keyword>
<dbReference type="Proteomes" id="UP000095285">
    <property type="component" value="Unassembled WGS sequence"/>
</dbReference>
<comment type="catalytic activity">
    <reaction evidence="15">
        <text>tRNA(Gly) + glycine + ATP = glycyl-tRNA(Gly) + AMP + diphosphate</text>
        <dbReference type="Rhea" id="RHEA:16013"/>
        <dbReference type="Rhea" id="RHEA-COMP:9664"/>
        <dbReference type="Rhea" id="RHEA-COMP:9683"/>
        <dbReference type="ChEBI" id="CHEBI:30616"/>
        <dbReference type="ChEBI" id="CHEBI:33019"/>
        <dbReference type="ChEBI" id="CHEBI:57305"/>
        <dbReference type="ChEBI" id="CHEBI:78442"/>
        <dbReference type="ChEBI" id="CHEBI:78522"/>
        <dbReference type="ChEBI" id="CHEBI:456215"/>
        <dbReference type="EC" id="6.1.1.14"/>
    </reaction>
    <physiologicalReaction direction="left-to-right" evidence="15">
        <dbReference type="Rhea" id="RHEA:16014"/>
    </physiologicalReaction>
</comment>
<dbReference type="WBParaSite" id="EN70_6631">
    <property type="protein sequence ID" value="EN70_6631"/>
    <property type="gene ID" value="EN70_6631"/>
</dbReference>
<dbReference type="PROSITE" id="PS51185">
    <property type="entry name" value="WHEP_TRS_2"/>
    <property type="match status" value="1"/>
</dbReference>
<dbReference type="InterPro" id="IPR009068">
    <property type="entry name" value="uS15_NS1_RNA-bd_sf"/>
</dbReference>
<proteinExistence type="inferred from homology"/>
<keyword evidence="6" id="KW-0963">Cytoplasm</keyword>
<dbReference type="NCBIfam" id="TIGR00389">
    <property type="entry name" value="glyS_dimeric"/>
    <property type="match status" value="1"/>
</dbReference>
<dbReference type="OMA" id="MEMQYFV"/>
<dbReference type="InterPro" id="IPR006195">
    <property type="entry name" value="aa-tRNA-synth_II"/>
</dbReference>
<evidence type="ECO:0000256" key="12">
    <source>
        <dbReference type="ARBA" id="ARBA00023146"/>
    </source>
</evidence>